<evidence type="ECO:0008006" key="4">
    <source>
        <dbReference type="Google" id="ProtNLM"/>
    </source>
</evidence>
<keyword evidence="1" id="KW-0812">Transmembrane</keyword>
<reference evidence="3" key="1">
    <citation type="submission" date="2017-09" db="EMBL/GenBank/DDBJ databases">
        <title>Depth-based differentiation of microbial function through sediment-hosted aquifers and enrichment of novel symbionts in the deep terrestrial subsurface.</title>
        <authorList>
            <person name="Probst A.J."/>
            <person name="Ladd B."/>
            <person name="Jarett J.K."/>
            <person name="Geller-Mcgrath D.E."/>
            <person name="Sieber C.M.K."/>
            <person name="Emerson J.B."/>
            <person name="Anantharaman K."/>
            <person name="Thomas B.C."/>
            <person name="Malmstrom R."/>
            <person name="Stieglmeier M."/>
            <person name="Klingl A."/>
            <person name="Woyke T."/>
            <person name="Ryan C.M."/>
            <person name="Banfield J.F."/>
        </authorList>
    </citation>
    <scope>NUCLEOTIDE SEQUENCE [LARGE SCALE GENOMIC DNA]</scope>
</reference>
<evidence type="ECO:0000313" key="2">
    <source>
        <dbReference type="EMBL" id="PJE64510.1"/>
    </source>
</evidence>
<dbReference type="SUPFAM" id="SSF53850">
    <property type="entry name" value="Periplasmic binding protein-like II"/>
    <property type="match status" value="1"/>
</dbReference>
<dbReference type="PANTHER" id="PTHR43649:SF12">
    <property type="entry name" value="DIACETYLCHITOBIOSE BINDING PROTEIN DASA"/>
    <property type="match status" value="1"/>
</dbReference>
<evidence type="ECO:0000313" key="3">
    <source>
        <dbReference type="Proteomes" id="UP000229098"/>
    </source>
</evidence>
<dbReference type="InterPro" id="IPR050490">
    <property type="entry name" value="Bact_solute-bd_prot1"/>
</dbReference>
<dbReference type="EMBL" id="PFEF01000005">
    <property type="protein sequence ID" value="PJE64510.1"/>
    <property type="molecule type" value="Genomic_DNA"/>
</dbReference>
<protein>
    <recommendedName>
        <fullName evidence="4">ABC transporter substrate-binding protein</fullName>
    </recommendedName>
</protein>
<sequence length="436" mass="48753">MNKETSKLQLAIYIGTIAIIFVVVLILLGIIPGIRNTNRKTFLTIWGIHPYSVMKDSIDLFEREYSSIKISYVEKSSDTFENDLINALAIDTGPDMWLIPDTMLHRMRDKITPVPSVYMTQREFEETNIEAAGDIFFQNGLILGIPLAIDPLVLFWNKDLFAGEALSLPPTTWDEFLIQSIRLTKKNGGDNITRAGSAMGLARNIPHAKDIMSLLILQGGTAIVDPATKDVTLGESRIINSINVSPTESALRFYTDFGKREKTSYSWNSTFSNPVSAFAREDLAMFVGRASDLTDIMKANVHVNIGVALVPQYTDAPLRMGYGRTEGFVVSRTSTNQEEAWQVAKFFASEDIAPFIAANFGMAPVRRSVLARGHENSIFSIMYEEARRARTWYDPHEKETDTIFTNMIQAVLAGREPHTAATEAHARLTTLLDDRK</sequence>
<name>A0A2M8KX57_9BACT</name>
<dbReference type="AlphaFoldDB" id="A0A2M8KX57"/>
<keyword evidence="1" id="KW-1133">Transmembrane helix</keyword>
<organism evidence="2 3">
    <name type="scientific">Candidatus Ryanbacteria bacterium CG10_big_fil_rev_8_21_14_0_10_43_42</name>
    <dbReference type="NCBI Taxonomy" id="1974864"/>
    <lineage>
        <taxon>Bacteria</taxon>
        <taxon>Candidatus Ryaniibacteriota</taxon>
    </lineage>
</organism>
<evidence type="ECO:0000256" key="1">
    <source>
        <dbReference type="SAM" id="Phobius"/>
    </source>
</evidence>
<accession>A0A2M8KX57</accession>
<dbReference type="Gene3D" id="3.40.190.10">
    <property type="entry name" value="Periplasmic binding protein-like II"/>
    <property type="match status" value="1"/>
</dbReference>
<comment type="caution">
    <text evidence="2">The sequence shown here is derived from an EMBL/GenBank/DDBJ whole genome shotgun (WGS) entry which is preliminary data.</text>
</comment>
<dbReference type="PANTHER" id="PTHR43649">
    <property type="entry name" value="ARABINOSE-BINDING PROTEIN-RELATED"/>
    <property type="match status" value="1"/>
</dbReference>
<feature type="transmembrane region" description="Helical" evidence="1">
    <location>
        <begin position="12"/>
        <end position="34"/>
    </location>
</feature>
<dbReference type="Pfam" id="PF13416">
    <property type="entry name" value="SBP_bac_8"/>
    <property type="match status" value="1"/>
</dbReference>
<proteinExistence type="predicted"/>
<keyword evidence="1" id="KW-0472">Membrane</keyword>
<dbReference type="InterPro" id="IPR006059">
    <property type="entry name" value="SBP"/>
</dbReference>
<dbReference type="Proteomes" id="UP000229098">
    <property type="component" value="Unassembled WGS sequence"/>
</dbReference>
<gene>
    <name evidence="2" type="ORF">COU90_01560</name>
</gene>